<feature type="binding site" evidence="5">
    <location>
        <position position="273"/>
    </location>
    <ligand>
        <name>isopentenyl diphosphate</name>
        <dbReference type="ChEBI" id="CHEBI:128769"/>
    </ligand>
</feature>
<dbReference type="GO" id="GO:0016114">
    <property type="term" value="P:terpenoid biosynthetic process"/>
    <property type="evidence" value="ECO:0007669"/>
    <property type="project" value="UniProtKB-UniRule"/>
</dbReference>
<feature type="binding site" evidence="5">
    <location>
        <position position="103"/>
    </location>
    <ligand>
        <name>[4Fe-4S] cluster</name>
        <dbReference type="ChEBI" id="CHEBI:49883"/>
    </ligand>
</feature>
<dbReference type="Proteomes" id="UP000011705">
    <property type="component" value="Chromosome"/>
</dbReference>
<feature type="binding site" evidence="5">
    <location>
        <position position="81"/>
    </location>
    <ligand>
        <name>isopentenyl diphosphate</name>
        <dbReference type="ChEBI" id="CHEBI:128769"/>
    </ligand>
</feature>
<evidence type="ECO:0000256" key="2">
    <source>
        <dbReference type="ARBA" id="ARBA00022723"/>
    </source>
</evidence>
<protein>
    <recommendedName>
        <fullName evidence="5">4-hydroxy-3-methylbut-2-enyl diphosphate reductase</fullName>
        <shortName evidence="5">HMBPP reductase</shortName>
        <ecNumber evidence="5">1.17.7.4</ecNumber>
    </recommendedName>
</protein>
<evidence type="ECO:0000256" key="4">
    <source>
        <dbReference type="ARBA" id="ARBA00023014"/>
    </source>
</evidence>
<dbReference type="PANTHER" id="PTHR30426">
    <property type="entry name" value="4-HYDROXY-3-METHYLBUT-2-ENYL DIPHOSPHATE REDUCTASE"/>
    <property type="match status" value="1"/>
</dbReference>
<dbReference type="Pfam" id="PF02401">
    <property type="entry name" value="LYTB"/>
    <property type="match status" value="1"/>
</dbReference>
<keyword evidence="2 5" id="KW-0479">Metal-binding</keyword>
<reference evidence="6" key="1">
    <citation type="submission" date="2012-01" db="EMBL/GenBank/DDBJ databases">
        <title>The Genome Sequence of Treponema denticola H-22.</title>
        <authorList>
            <consortium name="The Broad Institute Genome Sequencing Platform"/>
            <person name="Earl A."/>
            <person name="Ward D."/>
            <person name="Feldgarden M."/>
            <person name="Gevers D."/>
            <person name="Blanton J.M."/>
            <person name="Fenno C.J."/>
            <person name="Baranova O.V."/>
            <person name="Mathney J."/>
            <person name="Dewhirst F.E."/>
            <person name="Izard J."/>
            <person name="Young S.K."/>
            <person name="Zeng Q."/>
            <person name="Gargeya S."/>
            <person name="Fitzgerald M."/>
            <person name="Haas B."/>
            <person name="Abouelleil A."/>
            <person name="Alvarado L."/>
            <person name="Arachchi H.M."/>
            <person name="Berlin A."/>
            <person name="Chapman S.B."/>
            <person name="Gearin G."/>
            <person name="Goldberg J."/>
            <person name="Griggs A."/>
            <person name="Gujja S."/>
            <person name="Hansen M."/>
            <person name="Heiman D."/>
            <person name="Howarth C."/>
            <person name="Larimer J."/>
            <person name="Lui A."/>
            <person name="MacDonald P.J.P."/>
            <person name="McCowen C."/>
            <person name="Montmayeur A."/>
            <person name="Murphy C."/>
            <person name="Neiman D."/>
            <person name="Pearson M."/>
            <person name="Priest M."/>
            <person name="Roberts A."/>
            <person name="Saif S."/>
            <person name="Shea T."/>
            <person name="Sisk P."/>
            <person name="Stolte C."/>
            <person name="Sykes S."/>
            <person name="Wortman J."/>
            <person name="Nusbaum C."/>
            <person name="Birren B."/>
        </authorList>
    </citation>
    <scope>NUCLEOTIDE SEQUENCE [LARGE SCALE GENOMIC DNA]</scope>
    <source>
        <strain evidence="6">H-22</strain>
    </source>
</reference>
<feature type="binding site" evidence="5">
    <location>
        <position position="44"/>
    </location>
    <ligand>
        <name>(2E)-4-hydroxy-3-methylbut-2-enyl diphosphate</name>
        <dbReference type="ChEBI" id="CHEBI:128753"/>
    </ligand>
</feature>
<accession>A0A0E2E243</accession>
<comment type="similarity">
    <text evidence="5">Belongs to the IspH family.</text>
</comment>
<dbReference type="NCBIfam" id="TIGR00216">
    <property type="entry name" value="ispH_lytB"/>
    <property type="match status" value="1"/>
</dbReference>
<comment type="function">
    <text evidence="5">Catalyzes the conversion of 1-hydroxy-2-methyl-2-(E)-butenyl 4-diphosphate (HMBPP) into a mixture of isopentenyl diphosphate (IPP) and dimethylallyl diphosphate (DMAPP). Acts in the terminal step of the DOXP/MEP pathway for isoprenoid precursor biosynthesis.</text>
</comment>
<comment type="caution">
    <text evidence="6">The sequence shown here is derived from an EMBL/GenBank/DDBJ whole genome shotgun (WGS) entry which is preliminary data.</text>
</comment>
<dbReference type="UniPathway" id="UPA00056">
    <property type="reaction ID" value="UER00097"/>
</dbReference>
<comment type="caution">
    <text evidence="5">Lacks conserved residue(s) required for the propagation of feature annotation.</text>
</comment>
<gene>
    <name evidence="5" type="primary">ispH</name>
    <name evidence="6" type="ORF">HMPREF9726_02458</name>
</gene>
<keyword evidence="5" id="KW-0414">Isoprene biosynthesis</keyword>
<comment type="cofactor">
    <cofactor evidence="5">
        <name>[4Fe-4S] cluster</name>
        <dbReference type="ChEBI" id="CHEBI:49883"/>
    </cofactor>
    <text evidence="5">Binds 1 [4Fe-4S] cluster per subunit.</text>
</comment>
<feature type="binding site" evidence="5">
    <location>
        <position position="44"/>
    </location>
    <ligand>
        <name>dimethylallyl diphosphate</name>
        <dbReference type="ChEBI" id="CHEBI:57623"/>
    </ligand>
</feature>
<sequence length="289" mass="31262">MVVKRAEVLGYCSGVRRAVDTVLKIAKENTENKSGLYTFGPLIHNPSTMLRLKQMGVKTIDTENFTGDEDYKDSVIVIRAHGIPPSKKSELEKSGAKVIDATCSRVKASQALAKKHSEEAFVILAGDKNHGELISIAGYAEGKCLIVQNAEEAALIDLPSSLSVNGSAVLIAQTTIKESEYEAIASALKKRISDLKVFNTICPATYDRQAALKKLAYEVDALLVIGGKNSANTKRLFQTAVDTKKPSWLIEDASEIPKEIFSYSVVGLTAGASTPDFIIDEVEKKLLEG</sequence>
<keyword evidence="4 5" id="KW-0411">Iron-sulfur</keyword>
<feature type="binding site" evidence="5">
    <location>
        <position position="232"/>
    </location>
    <ligand>
        <name>dimethylallyl diphosphate</name>
        <dbReference type="ChEBI" id="CHEBI:57623"/>
    </ligand>
</feature>
<dbReference type="PATRIC" id="fig|999432.5.peg.2552"/>
<dbReference type="AlphaFoldDB" id="A0A0E2E243"/>
<keyword evidence="3 5" id="KW-0408">Iron</keyword>
<evidence type="ECO:0000256" key="5">
    <source>
        <dbReference type="HAMAP-Rule" id="MF_00191"/>
    </source>
</evidence>
<feature type="binding site" evidence="5">
    <location>
        <position position="273"/>
    </location>
    <ligand>
        <name>dimethylallyl diphosphate</name>
        <dbReference type="ChEBI" id="CHEBI:57623"/>
    </ligand>
</feature>
<dbReference type="PANTHER" id="PTHR30426:SF0">
    <property type="entry name" value="4-HYDROXY-3-METHYLBUT-2-ENYL DIPHOSPHATE REDUCTASE"/>
    <property type="match status" value="1"/>
</dbReference>
<dbReference type="HOGENOM" id="CLU_027486_0_1_12"/>
<organism evidence="6">
    <name type="scientific">Treponema denticola H-22</name>
    <dbReference type="NCBI Taxonomy" id="999432"/>
    <lineage>
        <taxon>Bacteria</taxon>
        <taxon>Pseudomonadati</taxon>
        <taxon>Spirochaetota</taxon>
        <taxon>Spirochaetia</taxon>
        <taxon>Spirochaetales</taxon>
        <taxon>Treponemataceae</taxon>
        <taxon>Treponema</taxon>
    </lineage>
</organism>
<feature type="binding site" evidence="5">
    <location>
        <position position="130"/>
    </location>
    <ligand>
        <name>dimethylallyl diphosphate</name>
        <dbReference type="ChEBI" id="CHEBI:57623"/>
    </ligand>
</feature>
<feature type="binding site" evidence="5">
    <location>
        <position position="81"/>
    </location>
    <ligand>
        <name>(2E)-4-hydroxy-3-methylbut-2-enyl diphosphate</name>
        <dbReference type="ChEBI" id="CHEBI:128753"/>
    </ligand>
</feature>
<feature type="binding site" evidence="5">
    <location>
        <position position="232"/>
    </location>
    <ligand>
        <name>isopentenyl diphosphate</name>
        <dbReference type="ChEBI" id="CHEBI:128769"/>
    </ligand>
</feature>
<feature type="binding site" evidence="5">
    <location>
        <position position="273"/>
    </location>
    <ligand>
        <name>(2E)-4-hydroxy-3-methylbut-2-enyl diphosphate</name>
        <dbReference type="ChEBI" id="CHEBI:128753"/>
    </ligand>
</feature>
<keyword evidence="1 5" id="KW-0004">4Fe-4S</keyword>
<comment type="catalytic activity">
    <reaction evidence="5">
        <text>isopentenyl diphosphate + 2 oxidized [2Fe-2S]-[ferredoxin] + H2O = (2E)-4-hydroxy-3-methylbut-2-enyl diphosphate + 2 reduced [2Fe-2S]-[ferredoxin] + 2 H(+)</text>
        <dbReference type="Rhea" id="RHEA:24488"/>
        <dbReference type="Rhea" id="RHEA-COMP:10000"/>
        <dbReference type="Rhea" id="RHEA-COMP:10001"/>
        <dbReference type="ChEBI" id="CHEBI:15377"/>
        <dbReference type="ChEBI" id="CHEBI:15378"/>
        <dbReference type="ChEBI" id="CHEBI:33737"/>
        <dbReference type="ChEBI" id="CHEBI:33738"/>
        <dbReference type="ChEBI" id="CHEBI:128753"/>
        <dbReference type="ChEBI" id="CHEBI:128769"/>
        <dbReference type="EC" id="1.17.7.4"/>
    </reaction>
</comment>
<comment type="pathway">
    <text evidence="5">Isoprenoid biosynthesis; isopentenyl diphosphate biosynthesis via DXP pathway; isopentenyl diphosphate from 1-deoxy-D-xylulose 5-phosphate: step 6/6.</text>
</comment>
<proteinExistence type="inferred from homology"/>
<dbReference type="RefSeq" id="WP_002685984.1">
    <property type="nucleotide sequence ID" value="NZ_CM001795.1"/>
</dbReference>
<dbReference type="UniPathway" id="UPA00059">
    <property type="reaction ID" value="UER00105"/>
</dbReference>
<evidence type="ECO:0000313" key="6">
    <source>
        <dbReference type="EMBL" id="EMB30773.1"/>
    </source>
</evidence>
<feature type="binding site" evidence="5">
    <location>
        <position position="230"/>
    </location>
    <ligand>
        <name>isopentenyl diphosphate</name>
        <dbReference type="ChEBI" id="CHEBI:128769"/>
    </ligand>
</feature>
<evidence type="ECO:0000256" key="3">
    <source>
        <dbReference type="ARBA" id="ARBA00023004"/>
    </source>
</evidence>
<dbReference type="GO" id="GO:0051539">
    <property type="term" value="F:4 iron, 4 sulfur cluster binding"/>
    <property type="evidence" value="ECO:0007669"/>
    <property type="project" value="UniProtKB-UniRule"/>
</dbReference>
<feature type="binding site" evidence="5">
    <location>
        <position position="130"/>
    </location>
    <ligand>
        <name>isopentenyl diphosphate</name>
        <dbReference type="ChEBI" id="CHEBI:128769"/>
    </ligand>
</feature>
<feature type="active site" description="Proton donor" evidence="5">
    <location>
        <position position="132"/>
    </location>
</feature>
<feature type="binding site" evidence="5">
    <location>
        <position position="81"/>
    </location>
    <ligand>
        <name>dimethylallyl diphosphate</name>
        <dbReference type="ChEBI" id="CHEBI:57623"/>
    </ligand>
</feature>
<comment type="pathway">
    <text evidence="5">Isoprenoid biosynthesis; dimethylallyl diphosphate biosynthesis; dimethylallyl diphosphate from (2E)-4-hydroxy-3-methylbutenyl diphosphate: step 1/1.</text>
</comment>
<comment type="catalytic activity">
    <reaction evidence="5">
        <text>dimethylallyl diphosphate + 2 oxidized [2Fe-2S]-[ferredoxin] + H2O = (2E)-4-hydroxy-3-methylbut-2-enyl diphosphate + 2 reduced [2Fe-2S]-[ferredoxin] + 2 H(+)</text>
        <dbReference type="Rhea" id="RHEA:24825"/>
        <dbReference type="Rhea" id="RHEA-COMP:10000"/>
        <dbReference type="Rhea" id="RHEA-COMP:10001"/>
        <dbReference type="ChEBI" id="CHEBI:15377"/>
        <dbReference type="ChEBI" id="CHEBI:15378"/>
        <dbReference type="ChEBI" id="CHEBI:33737"/>
        <dbReference type="ChEBI" id="CHEBI:33738"/>
        <dbReference type="ChEBI" id="CHEBI:57623"/>
        <dbReference type="ChEBI" id="CHEBI:128753"/>
        <dbReference type="EC" id="1.17.7.4"/>
    </reaction>
</comment>
<dbReference type="GO" id="GO:0019288">
    <property type="term" value="P:isopentenyl diphosphate biosynthetic process, methylerythritol 4-phosphate pathway"/>
    <property type="evidence" value="ECO:0007669"/>
    <property type="project" value="UniProtKB-UniRule"/>
</dbReference>
<dbReference type="GO" id="GO:0046872">
    <property type="term" value="F:metal ion binding"/>
    <property type="evidence" value="ECO:0007669"/>
    <property type="project" value="UniProtKB-KW"/>
</dbReference>
<dbReference type="EMBL" id="AGDV01000021">
    <property type="protein sequence ID" value="EMB30773.1"/>
    <property type="molecule type" value="Genomic_DNA"/>
</dbReference>
<feature type="binding site" evidence="5">
    <location>
        <position position="230"/>
    </location>
    <ligand>
        <name>(2E)-4-hydroxy-3-methylbut-2-enyl diphosphate</name>
        <dbReference type="ChEBI" id="CHEBI:128753"/>
    </ligand>
</feature>
<feature type="binding site" evidence="5">
    <location>
        <position position="12"/>
    </location>
    <ligand>
        <name>[4Fe-4S] cluster</name>
        <dbReference type="ChEBI" id="CHEBI:49883"/>
    </ligand>
</feature>
<feature type="binding site" evidence="5">
    <location>
        <position position="130"/>
    </location>
    <ligand>
        <name>(2E)-4-hydroxy-3-methylbut-2-enyl diphosphate</name>
        <dbReference type="ChEBI" id="CHEBI:128753"/>
    </ligand>
</feature>
<dbReference type="CDD" id="cd13944">
    <property type="entry name" value="lytB_ispH"/>
    <property type="match status" value="1"/>
</dbReference>
<dbReference type="InterPro" id="IPR003451">
    <property type="entry name" value="LytB/IspH"/>
</dbReference>
<feature type="binding site" evidence="5">
    <location>
        <position position="232"/>
    </location>
    <ligand>
        <name>(2E)-4-hydroxy-3-methylbut-2-enyl diphosphate</name>
        <dbReference type="ChEBI" id="CHEBI:128753"/>
    </ligand>
</feature>
<feature type="binding site" evidence="5">
    <location>
        <position position="230"/>
    </location>
    <ligand>
        <name>dimethylallyl diphosphate</name>
        <dbReference type="ChEBI" id="CHEBI:57623"/>
    </ligand>
</feature>
<dbReference type="Gene3D" id="3.40.1010.20">
    <property type="entry name" value="4-hydroxy-3-methylbut-2-enyl diphosphate reductase, catalytic domain"/>
    <property type="match status" value="2"/>
</dbReference>
<dbReference type="EC" id="1.17.7.4" evidence="5"/>
<dbReference type="Gene3D" id="3.40.50.11270">
    <property type="match status" value="1"/>
</dbReference>
<name>A0A0E2E243_TREDN</name>
<feature type="binding site" evidence="5">
    <location>
        <position position="44"/>
    </location>
    <ligand>
        <name>isopentenyl diphosphate</name>
        <dbReference type="ChEBI" id="CHEBI:128769"/>
    </ligand>
</feature>
<feature type="binding site" evidence="5">
    <location>
        <position position="202"/>
    </location>
    <ligand>
        <name>[4Fe-4S] cluster</name>
        <dbReference type="ChEBI" id="CHEBI:49883"/>
    </ligand>
</feature>
<dbReference type="GO" id="GO:0051745">
    <property type="term" value="F:4-hydroxy-3-methylbut-2-enyl diphosphate reductase activity"/>
    <property type="evidence" value="ECO:0007669"/>
    <property type="project" value="UniProtKB-UniRule"/>
</dbReference>
<evidence type="ECO:0000256" key="1">
    <source>
        <dbReference type="ARBA" id="ARBA00022485"/>
    </source>
</evidence>
<dbReference type="HAMAP" id="MF_00191">
    <property type="entry name" value="IspH"/>
    <property type="match status" value="1"/>
</dbReference>
<feature type="binding site" evidence="5">
    <location>
        <position position="174"/>
    </location>
    <ligand>
        <name>(2E)-4-hydroxy-3-methylbut-2-enyl diphosphate</name>
        <dbReference type="ChEBI" id="CHEBI:128753"/>
    </ligand>
</feature>
<dbReference type="GO" id="GO:0050992">
    <property type="term" value="P:dimethylallyl diphosphate biosynthetic process"/>
    <property type="evidence" value="ECO:0007669"/>
    <property type="project" value="UniProtKB-UniRule"/>
</dbReference>
<keyword evidence="5" id="KW-0560">Oxidoreductase</keyword>